<dbReference type="Proteomes" id="UP000284434">
    <property type="component" value="Unassembled WGS sequence"/>
</dbReference>
<dbReference type="PANTHER" id="PTHR38039">
    <property type="entry name" value="TOXIN YOEB"/>
    <property type="match status" value="1"/>
</dbReference>
<keyword evidence="4" id="KW-0255">Endonuclease</keyword>
<dbReference type="InterPro" id="IPR035093">
    <property type="entry name" value="RelE/ParE_toxin_dom_sf"/>
</dbReference>
<dbReference type="SUPFAM" id="SSF143011">
    <property type="entry name" value="RelE-like"/>
    <property type="match status" value="1"/>
</dbReference>
<evidence type="ECO:0000256" key="5">
    <source>
        <dbReference type="ARBA" id="ARBA00022801"/>
    </source>
</evidence>
<reference evidence="7 8" key="1">
    <citation type="submission" date="2018-08" db="EMBL/GenBank/DDBJ databases">
        <title>A genome reference for cultivated species of the human gut microbiota.</title>
        <authorList>
            <person name="Zou Y."/>
            <person name="Xue W."/>
            <person name="Luo G."/>
        </authorList>
    </citation>
    <scope>NUCLEOTIDE SEQUENCE [LARGE SCALE GENOMIC DNA]</scope>
    <source>
        <strain evidence="7 8">OF03-11</strain>
    </source>
</reference>
<proteinExistence type="inferred from homology"/>
<dbReference type="RefSeq" id="WP_118103186.1">
    <property type="nucleotide sequence ID" value="NZ_JADMYR010000015.1"/>
</dbReference>
<dbReference type="Gene3D" id="3.30.2310.20">
    <property type="entry name" value="RelE-like"/>
    <property type="match status" value="1"/>
</dbReference>
<keyword evidence="3" id="KW-0540">Nuclease</keyword>
<evidence type="ECO:0000256" key="2">
    <source>
        <dbReference type="ARBA" id="ARBA00022649"/>
    </source>
</evidence>
<accession>A0A413IEB8</accession>
<dbReference type="AlphaFoldDB" id="A0A413IEB8"/>
<organism evidence="7 8">
    <name type="scientific">Odoribacter splanchnicus</name>
    <dbReference type="NCBI Taxonomy" id="28118"/>
    <lineage>
        <taxon>Bacteria</taxon>
        <taxon>Pseudomonadati</taxon>
        <taxon>Bacteroidota</taxon>
        <taxon>Bacteroidia</taxon>
        <taxon>Bacteroidales</taxon>
        <taxon>Odoribacteraceae</taxon>
        <taxon>Odoribacter</taxon>
    </lineage>
</organism>
<comment type="caution">
    <text evidence="7">The sequence shown here is derived from an EMBL/GenBank/DDBJ whole genome shotgun (WGS) entry which is preliminary data.</text>
</comment>
<sequence>MEIRFTKTALDDLAYWKKNGNKQIQLKIEALLADIAEHPFTGIGKPEPLRFGLAGHWSRRINSEHRIVYRVEGEQIVVVVISMRYHYRDIQ</sequence>
<dbReference type="GO" id="GO:0004519">
    <property type="term" value="F:endonuclease activity"/>
    <property type="evidence" value="ECO:0007669"/>
    <property type="project" value="UniProtKB-KW"/>
</dbReference>
<gene>
    <name evidence="7" type="ORF">DXA53_04515</name>
</gene>
<dbReference type="InterPro" id="IPR009614">
    <property type="entry name" value="YoeB_toxin"/>
</dbReference>
<dbReference type="GO" id="GO:0016787">
    <property type="term" value="F:hydrolase activity"/>
    <property type="evidence" value="ECO:0007669"/>
    <property type="project" value="UniProtKB-KW"/>
</dbReference>
<evidence type="ECO:0000313" key="8">
    <source>
        <dbReference type="Proteomes" id="UP000284434"/>
    </source>
</evidence>
<dbReference type="EMBL" id="QSCO01000005">
    <property type="protein sequence ID" value="RGY08311.1"/>
    <property type="molecule type" value="Genomic_DNA"/>
</dbReference>
<evidence type="ECO:0000313" key="7">
    <source>
        <dbReference type="EMBL" id="RGY08311.1"/>
    </source>
</evidence>
<dbReference type="GO" id="GO:0006401">
    <property type="term" value="P:RNA catabolic process"/>
    <property type="evidence" value="ECO:0007669"/>
    <property type="project" value="InterPro"/>
</dbReference>
<evidence type="ECO:0000256" key="4">
    <source>
        <dbReference type="ARBA" id="ARBA00022759"/>
    </source>
</evidence>
<evidence type="ECO:0000256" key="6">
    <source>
        <dbReference type="ARBA" id="ARBA00030388"/>
    </source>
</evidence>
<protein>
    <recommendedName>
        <fullName evidence="6">Putative mRNA interferase YoeB</fullName>
    </recommendedName>
</protein>
<evidence type="ECO:0000256" key="1">
    <source>
        <dbReference type="ARBA" id="ARBA00008172"/>
    </source>
</evidence>
<dbReference type="NCBIfam" id="TIGR02116">
    <property type="entry name" value="toxin_Txe_YoeB"/>
    <property type="match status" value="1"/>
</dbReference>
<dbReference type="PANTHER" id="PTHR38039:SF1">
    <property type="entry name" value="TOXIN YOEB"/>
    <property type="match status" value="1"/>
</dbReference>
<dbReference type="GO" id="GO:0045892">
    <property type="term" value="P:negative regulation of DNA-templated transcription"/>
    <property type="evidence" value="ECO:0007669"/>
    <property type="project" value="TreeGrafter"/>
</dbReference>
<comment type="similarity">
    <text evidence="1">Belongs to the YoeB family.</text>
</comment>
<evidence type="ECO:0000256" key="3">
    <source>
        <dbReference type="ARBA" id="ARBA00022722"/>
    </source>
</evidence>
<keyword evidence="5" id="KW-0378">Hydrolase</keyword>
<keyword evidence="2" id="KW-1277">Toxin-antitoxin system</keyword>
<name>A0A413IEB8_9BACT</name>
<dbReference type="Pfam" id="PF06769">
    <property type="entry name" value="YoeB_toxin"/>
    <property type="match status" value="1"/>
</dbReference>